<gene>
    <name evidence="1" type="ORF">GCM10022393_34220</name>
</gene>
<evidence type="ECO:0000313" key="1">
    <source>
        <dbReference type="EMBL" id="GAA3517271.1"/>
    </source>
</evidence>
<dbReference type="Proteomes" id="UP001500459">
    <property type="component" value="Unassembled WGS sequence"/>
</dbReference>
<protein>
    <recommendedName>
        <fullName evidence="3">DUF4468 domain-containing protein</fullName>
    </recommendedName>
</protein>
<evidence type="ECO:0000313" key="2">
    <source>
        <dbReference type="Proteomes" id="UP001500459"/>
    </source>
</evidence>
<reference evidence="2" key="1">
    <citation type="journal article" date="2019" name="Int. J. Syst. Evol. Microbiol.">
        <title>The Global Catalogue of Microorganisms (GCM) 10K type strain sequencing project: providing services to taxonomists for standard genome sequencing and annotation.</title>
        <authorList>
            <consortium name="The Broad Institute Genomics Platform"/>
            <consortium name="The Broad Institute Genome Sequencing Center for Infectious Disease"/>
            <person name="Wu L."/>
            <person name="Ma J."/>
        </authorList>
    </citation>
    <scope>NUCLEOTIDE SEQUENCE [LARGE SCALE GENOMIC DNA]</scope>
    <source>
        <strain evidence="2">JCM 17106</strain>
    </source>
</reference>
<accession>A0ABP6UT22</accession>
<sequence>MAQTKIDFYYIAICISNFNQMKKTIYVLIVLVSSLGYSQIDSLPVRIITKPVDSIQFSIWKMKTKEMSTTGVMEEESETELKRIVLTKKDTELLLAKILNNKSYSNRRALIHHSNIIFEFFSNASIKNTIKISGINGNITIDNEEAEVKFRNGCSDELGDFLIELLSSYKFSNLIDTYGLGSVINDD</sequence>
<comment type="caution">
    <text evidence="1">The sequence shown here is derived from an EMBL/GenBank/DDBJ whole genome shotgun (WGS) entry which is preliminary data.</text>
</comment>
<proteinExistence type="predicted"/>
<organism evidence="1 2">
    <name type="scientific">Aquimarina addita</name>
    <dbReference type="NCBI Taxonomy" id="870485"/>
    <lineage>
        <taxon>Bacteria</taxon>
        <taxon>Pseudomonadati</taxon>
        <taxon>Bacteroidota</taxon>
        <taxon>Flavobacteriia</taxon>
        <taxon>Flavobacteriales</taxon>
        <taxon>Flavobacteriaceae</taxon>
        <taxon>Aquimarina</taxon>
    </lineage>
</organism>
<keyword evidence="2" id="KW-1185">Reference proteome</keyword>
<name>A0ABP6UT22_9FLAO</name>
<dbReference type="EMBL" id="BAABCW010000017">
    <property type="protein sequence ID" value="GAA3517271.1"/>
    <property type="molecule type" value="Genomic_DNA"/>
</dbReference>
<evidence type="ECO:0008006" key="3">
    <source>
        <dbReference type="Google" id="ProtNLM"/>
    </source>
</evidence>